<reference evidence="1" key="4">
    <citation type="submission" date="2019-03" db="UniProtKB">
        <authorList>
            <consortium name="EnsemblPlants"/>
        </authorList>
    </citation>
    <scope>IDENTIFICATION</scope>
</reference>
<name>A0A453LA23_AEGTS</name>
<dbReference type="EnsemblPlants" id="AET5Gv20686100.44">
    <property type="protein sequence ID" value="AET5Gv20686100.44"/>
    <property type="gene ID" value="AET5Gv20686100"/>
</dbReference>
<evidence type="ECO:0000313" key="2">
    <source>
        <dbReference type="Proteomes" id="UP000015105"/>
    </source>
</evidence>
<reference evidence="2" key="2">
    <citation type="journal article" date="2017" name="Nat. Plants">
        <title>The Aegilops tauschii genome reveals multiple impacts of transposons.</title>
        <authorList>
            <person name="Zhao G."/>
            <person name="Zou C."/>
            <person name="Li K."/>
            <person name="Wang K."/>
            <person name="Li T."/>
            <person name="Gao L."/>
            <person name="Zhang X."/>
            <person name="Wang H."/>
            <person name="Yang Z."/>
            <person name="Liu X."/>
            <person name="Jiang W."/>
            <person name="Mao L."/>
            <person name="Kong X."/>
            <person name="Jiao Y."/>
            <person name="Jia J."/>
        </authorList>
    </citation>
    <scope>NUCLEOTIDE SEQUENCE [LARGE SCALE GENOMIC DNA]</scope>
    <source>
        <strain evidence="2">cv. AL8/78</strain>
    </source>
</reference>
<evidence type="ECO:0000313" key="1">
    <source>
        <dbReference type="EnsemblPlants" id="AET5Gv20686100.44"/>
    </source>
</evidence>
<protein>
    <submittedName>
        <fullName evidence="1">Uncharacterized protein</fullName>
    </submittedName>
</protein>
<accession>A0A453LA23</accession>
<dbReference type="AlphaFoldDB" id="A0A453LA23"/>
<dbReference type="Proteomes" id="UP000015105">
    <property type="component" value="Chromosome 5D"/>
</dbReference>
<organism evidence="1 2">
    <name type="scientific">Aegilops tauschii subsp. strangulata</name>
    <name type="common">Goatgrass</name>
    <dbReference type="NCBI Taxonomy" id="200361"/>
    <lineage>
        <taxon>Eukaryota</taxon>
        <taxon>Viridiplantae</taxon>
        <taxon>Streptophyta</taxon>
        <taxon>Embryophyta</taxon>
        <taxon>Tracheophyta</taxon>
        <taxon>Spermatophyta</taxon>
        <taxon>Magnoliopsida</taxon>
        <taxon>Liliopsida</taxon>
        <taxon>Poales</taxon>
        <taxon>Poaceae</taxon>
        <taxon>BOP clade</taxon>
        <taxon>Pooideae</taxon>
        <taxon>Triticodae</taxon>
        <taxon>Triticeae</taxon>
        <taxon>Triticinae</taxon>
        <taxon>Aegilops</taxon>
    </lineage>
</organism>
<reference evidence="1" key="3">
    <citation type="journal article" date="2017" name="Nature">
        <title>Genome sequence of the progenitor of the wheat D genome Aegilops tauschii.</title>
        <authorList>
            <person name="Luo M.C."/>
            <person name="Gu Y.Q."/>
            <person name="Puiu D."/>
            <person name="Wang H."/>
            <person name="Twardziok S.O."/>
            <person name="Deal K.R."/>
            <person name="Huo N."/>
            <person name="Zhu T."/>
            <person name="Wang L."/>
            <person name="Wang Y."/>
            <person name="McGuire P.E."/>
            <person name="Liu S."/>
            <person name="Long H."/>
            <person name="Ramasamy R.K."/>
            <person name="Rodriguez J.C."/>
            <person name="Van S.L."/>
            <person name="Yuan L."/>
            <person name="Wang Z."/>
            <person name="Xia Z."/>
            <person name="Xiao L."/>
            <person name="Anderson O.D."/>
            <person name="Ouyang S."/>
            <person name="Liang Y."/>
            <person name="Zimin A.V."/>
            <person name="Pertea G."/>
            <person name="Qi P."/>
            <person name="Bennetzen J.L."/>
            <person name="Dai X."/>
            <person name="Dawson M.W."/>
            <person name="Muller H.G."/>
            <person name="Kugler K."/>
            <person name="Rivarola-Duarte L."/>
            <person name="Spannagl M."/>
            <person name="Mayer K.F.X."/>
            <person name="Lu F.H."/>
            <person name="Bevan M.W."/>
            <person name="Leroy P."/>
            <person name="Li P."/>
            <person name="You F.M."/>
            <person name="Sun Q."/>
            <person name="Liu Z."/>
            <person name="Lyons E."/>
            <person name="Wicker T."/>
            <person name="Salzberg S.L."/>
            <person name="Devos K.M."/>
            <person name="Dvorak J."/>
        </authorList>
    </citation>
    <scope>NUCLEOTIDE SEQUENCE [LARGE SCALE GENOMIC DNA]</scope>
    <source>
        <strain evidence="1">cv. AL8/78</strain>
    </source>
</reference>
<keyword evidence="2" id="KW-1185">Reference proteome</keyword>
<reference evidence="1" key="5">
    <citation type="journal article" date="2021" name="G3 (Bethesda)">
        <title>Aegilops tauschii genome assembly Aet v5.0 features greater sequence contiguity and improved annotation.</title>
        <authorList>
            <person name="Wang L."/>
            <person name="Zhu T."/>
            <person name="Rodriguez J.C."/>
            <person name="Deal K.R."/>
            <person name="Dubcovsky J."/>
            <person name="McGuire P.E."/>
            <person name="Lux T."/>
            <person name="Spannagl M."/>
            <person name="Mayer K.F.X."/>
            <person name="Baldrich P."/>
            <person name="Meyers B.C."/>
            <person name="Huo N."/>
            <person name="Gu Y.Q."/>
            <person name="Zhou H."/>
            <person name="Devos K.M."/>
            <person name="Bennetzen J.L."/>
            <person name="Unver T."/>
            <person name="Budak H."/>
            <person name="Gulick P.J."/>
            <person name="Galiba G."/>
            <person name="Kalapos B."/>
            <person name="Nelson D.R."/>
            <person name="Li P."/>
            <person name="You F.M."/>
            <person name="Luo M.C."/>
            <person name="Dvorak J."/>
        </authorList>
    </citation>
    <scope>NUCLEOTIDE SEQUENCE [LARGE SCALE GENOMIC DNA]</scope>
    <source>
        <strain evidence="1">cv. AL8/78</strain>
    </source>
</reference>
<dbReference type="Gramene" id="AET5Gv20686100.44">
    <property type="protein sequence ID" value="AET5Gv20686100.44"/>
    <property type="gene ID" value="AET5Gv20686100"/>
</dbReference>
<sequence>MDEFVLKCSNDHLEHTGGTGYGGSSEFLPSMHELSDESDGYATPPSDFVSRLLSKALHTCKQ</sequence>
<proteinExistence type="predicted"/>
<reference evidence="2" key="1">
    <citation type="journal article" date="2014" name="Science">
        <title>Ancient hybridizations among the ancestral genomes of bread wheat.</title>
        <authorList>
            <consortium name="International Wheat Genome Sequencing Consortium,"/>
            <person name="Marcussen T."/>
            <person name="Sandve S.R."/>
            <person name="Heier L."/>
            <person name="Spannagl M."/>
            <person name="Pfeifer M."/>
            <person name="Jakobsen K.S."/>
            <person name="Wulff B.B."/>
            <person name="Steuernagel B."/>
            <person name="Mayer K.F."/>
            <person name="Olsen O.A."/>
        </authorList>
    </citation>
    <scope>NUCLEOTIDE SEQUENCE [LARGE SCALE GENOMIC DNA]</scope>
    <source>
        <strain evidence="2">cv. AL8/78</strain>
    </source>
</reference>